<evidence type="ECO:0000256" key="2">
    <source>
        <dbReference type="ARBA" id="ARBA00022801"/>
    </source>
</evidence>
<comment type="function">
    <text evidence="5">Catalyzes the conversion of N-formimidoyl-L-glutamate to L-glutamate and formamide.</text>
</comment>
<dbReference type="PROSITE" id="PS01053">
    <property type="entry name" value="ARGINASE_1"/>
    <property type="match status" value="1"/>
</dbReference>
<feature type="binding site" evidence="5">
    <location>
        <position position="125"/>
    </location>
    <ligand>
        <name>Mn(2+)</name>
        <dbReference type="ChEBI" id="CHEBI:29035"/>
        <label>1</label>
    </ligand>
</feature>
<dbReference type="SUPFAM" id="SSF52768">
    <property type="entry name" value="Arginase/deacetylase"/>
    <property type="match status" value="1"/>
</dbReference>
<evidence type="ECO:0000256" key="5">
    <source>
        <dbReference type="HAMAP-Rule" id="MF_00737"/>
    </source>
</evidence>
<dbReference type="Pfam" id="PF00491">
    <property type="entry name" value="Arginase"/>
    <property type="match status" value="1"/>
</dbReference>
<evidence type="ECO:0000313" key="10">
    <source>
        <dbReference type="EMBL" id="AGS34562.1"/>
    </source>
</evidence>
<dbReference type="HAMAP" id="MF_00737">
    <property type="entry name" value="Formimidoylglutam"/>
    <property type="match status" value="1"/>
</dbReference>
<feature type="binding site" evidence="5">
    <location>
        <position position="240"/>
    </location>
    <ligand>
        <name>Mn(2+)</name>
        <dbReference type="ChEBI" id="CHEBI:29035"/>
        <label>2</label>
    </ligand>
</feature>
<dbReference type="PROSITE" id="PS51409">
    <property type="entry name" value="ARGINASE_2"/>
    <property type="match status" value="1"/>
</dbReference>
<feature type="compositionally biased region" description="Polar residues" evidence="9">
    <location>
        <begin position="1"/>
        <end position="13"/>
    </location>
</feature>
<dbReference type="InterPro" id="IPR005923">
    <property type="entry name" value="HutG"/>
</dbReference>
<feature type="binding site" evidence="5">
    <location>
        <position position="150"/>
    </location>
    <ligand>
        <name>Mn(2+)</name>
        <dbReference type="ChEBI" id="CHEBI:29035"/>
        <label>1</label>
    </ligand>
</feature>
<reference evidence="10 11" key="1">
    <citation type="submission" date="2012-11" db="EMBL/GenBank/DDBJ databases">
        <title>The complete genome sequence of Corynebacterium maris Coryn-1 (=DSM 45190).</title>
        <authorList>
            <person name="Schaffert L."/>
            <person name="Albersmeier A."/>
            <person name="Kalinowski J."/>
            <person name="Ruckert C."/>
        </authorList>
    </citation>
    <scope>NUCLEOTIDE SEQUENCE [LARGE SCALE GENOMIC DNA]</scope>
    <source>
        <strain evidence="11">Coryn-1</strain>
    </source>
</reference>
<comment type="similarity">
    <text evidence="5 7 8">Belongs to the arginase family.</text>
</comment>
<feature type="binding site" evidence="5">
    <location>
        <position position="152"/>
    </location>
    <ligand>
        <name>Mn(2+)</name>
        <dbReference type="ChEBI" id="CHEBI:29035"/>
        <label>2</label>
    </ligand>
</feature>
<dbReference type="GO" id="GO:0030145">
    <property type="term" value="F:manganese ion binding"/>
    <property type="evidence" value="ECO:0007669"/>
    <property type="project" value="UniProtKB-UniRule"/>
</dbReference>
<dbReference type="InterPro" id="IPR006035">
    <property type="entry name" value="Ureohydrolase"/>
</dbReference>
<evidence type="ECO:0000256" key="1">
    <source>
        <dbReference type="ARBA" id="ARBA00022723"/>
    </source>
</evidence>
<sequence length="313" mass="33229">MTFNDTLPDTWTGRTDGPNPQHALWHSTIRPLPEPEGAPPGVALLGFASDEGIRRNHGRPGADGGPDAIRQSVAGAAVHDEHPRYDAGDIPVTNHDLDRGHVELAAAVARLSKSGHLPIVLGGGHEAGFGSHRGVYEALGDTSPAIINLDAHIDLRDMDEPTNGTPFRQVAELVGEQFRYSVLGVSPPNNTRFLFDSARELGVHITTDDQLAELSPARAAELALQLVEDQPHIHLTIDLDVLSAAIAPGVSSPAAVGVPLAHIRAICVALARTGRLSLVDVVELNPELDVDNRTARVAARLVHEIAEGYLGTN</sequence>
<accession>S5SU49</accession>
<feature type="region of interest" description="Disordered" evidence="9">
    <location>
        <begin position="1"/>
        <end position="21"/>
    </location>
</feature>
<dbReference type="GO" id="GO:0008783">
    <property type="term" value="F:agmatinase activity"/>
    <property type="evidence" value="ECO:0007669"/>
    <property type="project" value="TreeGrafter"/>
</dbReference>
<evidence type="ECO:0000256" key="3">
    <source>
        <dbReference type="ARBA" id="ARBA00022808"/>
    </source>
</evidence>
<evidence type="ECO:0000256" key="9">
    <source>
        <dbReference type="SAM" id="MobiDB-lite"/>
    </source>
</evidence>
<proteinExistence type="inferred from homology"/>
<dbReference type="RefSeq" id="WP_020934495.1">
    <property type="nucleotide sequence ID" value="NC_021915.1"/>
</dbReference>
<keyword evidence="3 5" id="KW-0369">Histidine metabolism</keyword>
<dbReference type="EC" id="3.5.3.8" evidence="5 6"/>
<feature type="binding site" evidence="5">
    <location>
        <position position="238"/>
    </location>
    <ligand>
        <name>Mn(2+)</name>
        <dbReference type="ChEBI" id="CHEBI:29035"/>
        <label>2</label>
    </ligand>
</feature>
<dbReference type="Proteomes" id="UP000015388">
    <property type="component" value="Chromosome"/>
</dbReference>
<keyword evidence="4 5" id="KW-0464">Manganese</keyword>
<dbReference type="InterPro" id="IPR023696">
    <property type="entry name" value="Ureohydrolase_dom_sf"/>
</dbReference>
<comment type="pathway">
    <text evidence="5">Amino-acid degradation; L-histidine degradation into L-glutamate; L-glutamate from N-formimidoyl-L-glutamate (hydrolase route): step 1/1.</text>
</comment>
<dbReference type="PRINTS" id="PR00116">
    <property type="entry name" value="ARGINASE"/>
</dbReference>
<name>S5SU49_9CORY</name>
<keyword evidence="2 5" id="KW-0378">Hydrolase</keyword>
<keyword evidence="1 5" id="KW-0479">Metal-binding</keyword>
<dbReference type="NCBIfam" id="TIGR01227">
    <property type="entry name" value="hutG"/>
    <property type="match status" value="1"/>
</dbReference>
<feature type="binding site" evidence="5">
    <location>
        <position position="154"/>
    </location>
    <ligand>
        <name>Mn(2+)</name>
        <dbReference type="ChEBI" id="CHEBI:29035"/>
        <label>1</label>
    </ligand>
</feature>
<evidence type="ECO:0000256" key="4">
    <source>
        <dbReference type="ARBA" id="ARBA00023211"/>
    </source>
</evidence>
<dbReference type="PANTHER" id="PTHR11358:SF35">
    <property type="entry name" value="FORMIMIDOYLGLUTAMASE"/>
    <property type="match status" value="1"/>
</dbReference>
<evidence type="ECO:0000256" key="6">
    <source>
        <dbReference type="NCBIfam" id="TIGR01227"/>
    </source>
</evidence>
<comment type="cofactor">
    <cofactor evidence="5">
        <name>Mn(2+)</name>
        <dbReference type="ChEBI" id="CHEBI:29035"/>
    </cofactor>
    <text evidence="5">Binds 2 manganese ions per subunit.</text>
</comment>
<dbReference type="EMBL" id="CP003924">
    <property type="protein sequence ID" value="AGS34562.1"/>
    <property type="molecule type" value="Genomic_DNA"/>
</dbReference>
<dbReference type="STRING" id="1224163.B841_05445"/>
<dbReference type="UniPathway" id="UPA00379">
    <property type="reaction ID" value="UER00552"/>
</dbReference>
<dbReference type="GO" id="GO:0050415">
    <property type="term" value="F:formimidoylglutamase activity"/>
    <property type="evidence" value="ECO:0007669"/>
    <property type="project" value="UniProtKB-UniRule"/>
</dbReference>
<dbReference type="HOGENOM" id="CLU_039478_2_0_11"/>
<organism evidence="10 11">
    <name type="scientific">Corynebacterium maris DSM 45190</name>
    <dbReference type="NCBI Taxonomy" id="1224163"/>
    <lineage>
        <taxon>Bacteria</taxon>
        <taxon>Bacillati</taxon>
        <taxon>Actinomycetota</taxon>
        <taxon>Actinomycetes</taxon>
        <taxon>Mycobacteriales</taxon>
        <taxon>Corynebacteriaceae</taxon>
        <taxon>Corynebacterium</taxon>
    </lineage>
</organism>
<gene>
    <name evidence="5" type="primary">hutG</name>
    <name evidence="10" type="ORF">B841_05445</name>
</gene>
<evidence type="ECO:0000256" key="8">
    <source>
        <dbReference type="RuleBase" id="RU003684"/>
    </source>
</evidence>
<comment type="catalytic activity">
    <reaction evidence="5">
        <text>N-formimidoyl-L-glutamate + H2O = formamide + L-glutamate</text>
        <dbReference type="Rhea" id="RHEA:22492"/>
        <dbReference type="ChEBI" id="CHEBI:15377"/>
        <dbReference type="ChEBI" id="CHEBI:16397"/>
        <dbReference type="ChEBI" id="CHEBI:29985"/>
        <dbReference type="ChEBI" id="CHEBI:58928"/>
        <dbReference type="EC" id="3.5.3.8"/>
    </reaction>
</comment>
<evidence type="ECO:0000313" key="11">
    <source>
        <dbReference type="Proteomes" id="UP000015388"/>
    </source>
</evidence>
<dbReference type="CDD" id="cd09988">
    <property type="entry name" value="Formimidoylglutamase"/>
    <property type="match status" value="1"/>
</dbReference>
<dbReference type="GO" id="GO:0019557">
    <property type="term" value="P:L-histidine catabolic process to glutamate and formate"/>
    <property type="evidence" value="ECO:0007669"/>
    <property type="project" value="UniProtKB-UniPathway"/>
</dbReference>
<protein>
    <recommendedName>
        <fullName evidence="5 6">Formimidoylglutamase</fullName>
        <ecNumber evidence="5 6">3.5.3.8</ecNumber>
    </recommendedName>
    <alternativeName>
        <fullName evidence="5">Formiminoglutamase</fullName>
    </alternativeName>
    <alternativeName>
        <fullName evidence="5">Formiminoglutamate hydrolase</fullName>
    </alternativeName>
</protein>
<dbReference type="PANTHER" id="PTHR11358">
    <property type="entry name" value="ARGINASE/AGMATINASE"/>
    <property type="match status" value="1"/>
</dbReference>
<feature type="binding site" evidence="5">
    <location>
        <position position="238"/>
    </location>
    <ligand>
        <name>Mn(2+)</name>
        <dbReference type="ChEBI" id="CHEBI:29035"/>
        <label>1</label>
    </ligand>
</feature>
<dbReference type="OrthoDB" id="9789727at2"/>
<dbReference type="Gene3D" id="3.40.800.10">
    <property type="entry name" value="Ureohydrolase domain"/>
    <property type="match status" value="1"/>
</dbReference>
<evidence type="ECO:0000256" key="7">
    <source>
        <dbReference type="PROSITE-ProRule" id="PRU00742"/>
    </source>
</evidence>
<dbReference type="KEGG" id="cmd:B841_05445"/>
<dbReference type="AlphaFoldDB" id="S5SU49"/>
<dbReference type="InterPro" id="IPR020855">
    <property type="entry name" value="Ureohydrolase_Mn_BS"/>
</dbReference>
<keyword evidence="11" id="KW-1185">Reference proteome</keyword>
<dbReference type="GO" id="GO:0019556">
    <property type="term" value="P:L-histidine catabolic process to glutamate and formamide"/>
    <property type="evidence" value="ECO:0007669"/>
    <property type="project" value="UniProtKB-UniRule"/>
</dbReference>
<dbReference type="GO" id="GO:0033389">
    <property type="term" value="P:putrescine biosynthetic process from arginine, via agmatine"/>
    <property type="evidence" value="ECO:0007669"/>
    <property type="project" value="TreeGrafter"/>
</dbReference>
<feature type="binding site" evidence="5">
    <location>
        <position position="150"/>
    </location>
    <ligand>
        <name>Mn(2+)</name>
        <dbReference type="ChEBI" id="CHEBI:29035"/>
        <label>2</label>
    </ligand>
</feature>
<dbReference type="PATRIC" id="fig|1224163.3.peg.1091"/>
<dbReference type="eggNOG" id="COG0010">
    <property type="taxonomic scope" value="Bacteria"/>
</dbReference>